<protein>
    <submittedName>
        <fullName evidence="4">Ribulose-phosphate 3-epimerase</fullName>
    </submittedName>
</protein>
<feature type="region of interest" description="Disordered" evidence="3">
    <location>
        <begin position="233"/>
        <end position="265"/>
    </location>
</feature>
<dbReference type="EMBL" id="JBHMCY010000022">
    <property type="protein sequence ID" value="MFB9463824.1"/>
    <property type="molecule type" value="Genomic_DNA"/>
</dbReference>
<sequence>MTLVTDLPGVAAGPRCPELAVSVVCLDQTRLGQHIETLHGLGVTRLHVDLVDPAFGGGLGLPLETISDLRESCDLPIDVHIMLTRPEPAVREAAARGATSVCVHQRSLTPDVGAALREADDAGTTVALAVDPGEPISVPAVRSIRPHRLTIMSVVPGGAGRPFRPEALETVGEASRLRATGAVEKVEVDGAVGPATAPLMAAAGADMLVLGSTVFPHRSPHLNRLPELRNALAGSASSPTDKEHHGCAHDPYRPPAASPSRGTGR</sequence>
<dbReference type="SUPFAM" id="SSF51366">
    <property type="entry name" value="Ribulose-phoshate binding barrel"/>
    <property type="match status" value="1"/>
</dbReference>
<name>A0ABV5N1W1_9ACTN</name>
<evidence type="ECO:0000256" key="1">
    <source>
        <dbReference type="ARBA" id="ARBA00022723"/>
    </source>
</evidence>
<dbReference type="RefSeq" id="WP_381346221.1">
    <property type="nucleotide sequence ID" value="NZ_JBHMCY010000022.1"/>
</dbReference>
<evidence type="ECO:0000256" key="3">
    <source>
        <dbReference type="SAM" id="MobiDB-lite"/>
    </source>
</evidence>
<keyword evidence="1" id="KW-0479">Metal-binding</keyword>
<dbReference type="InterPro" id="IPR000056">
    <property type="entry name" value="Ribul_P_3_epim-like"/>
</dbReference>
<dbReference type="Gene3D" id="3.20.20.70">
    <property type="entry name" value="Aldolase class I"/>
    <property type="match status" value="1"/>
</dbReference>
<gene>
    <name evidence="4" type="ORF">ACFF45_14195</name>
</gene>
<accession>A0ABV5N1W1</accession>
<reference evidence="4 5" key="1">
    <citation type="submission" date="2024-09" db="EMBL/GenBank/DDBJ databases">
        <authorList>
            <person name="Sun Q."/>
            <person name="Mori K."/>
        </authorList>
    </citation>
    <scope>NUCLEOTIDE SEQUENCE [LARGE SCALE GENOMIC DNA]</scope>
    <source>
        <strain evidence="4 5">JCM 6917</strain>
    </source>
</reference>
<keyword evidence="2" id="KW-0413">Isomerase</keyword>
<evidence type="ECO:0000313" key="5">
    <source>
        <dbReference type="Proteomes" id="UP001589709"/>
    </source>
</evidence>
<evidence type="ECO:0000256" key="2">
    <source>
        <dbReference type="ARBA" id="ARBA00023235"/>
    </source>
</evidence>
<dbReference type="InterPro" id="IPR013785">
    <property type="entry name" value="Aldolase_TIM"/>
</dbReference>
<dbReference type="Proteomes" id="UP001589709">
    <property type="component" value="Unassembled WGS sequence"/>
</dbReference>
<dbReference type="PANTHER" id="PTHR11749">
    <property type="entry name" value="RIBULOSE-5-PHOSPHATE-3-EPIMERASE"/>
    <property type="match status" value="1"/>
</dbReference>
<dbReference type="Pfam" id="PF00834">
    <property type="entry name" value="Ribul_P_3_epim"/>
    <property type="match status" value="1"/>
</dbReference>
<proteinExistence type="predicted"/>
<keyword evidence="5" id="KW-1185">Reference proteome</keyword>
<dbReference type="InterPro" id="IPR011060">
    <property type="entry name" value="RibuloseP-bd_barrel"/>
</dbReference>
<evidence type="ECO:0000313" key="4">
    <source>
        <dbReference type="EMBL" id="MFB9463824.1"/>
    </source>
</evidence>
<comment type="caution">
    <text evidence="4">The sequence shown here is derived from an EMBL/GenBank/DDBJ whole genome shotgun (WGS) entry which is preliminary data.</text>
</comment>
<organism evidence="4 5">
    <name type="scientific">Streptomyces cinereospinus</name>
    <dbReference type="NCBI Taxonomy" id="285561"/>
    <lineage>
        <taxon>Bacteria</taxon>
        <taxon>Bacillati</taxon>
        <taxon>Actinomycetota</taxon>
        <taxon>Actinomycetes</taxon>
        <taxon>Kitasatosporales</taxon>
        <taxon>Streptomycetaceae</taxon>
        <taxon>Streptomyces</taxon>
    </lineage>
</organism>
<feature type="compositionally biased region" description="Basic and acidic residues" evidence="3">
    <location>
        <begin position="240"/>
        <end position="252"/>
    </location>
</feature>